<dbReference type="InterPro" id="IPR043504">
    <property type="entry name" value="Peptidase_S1_PA_chymotrypsin"/>
</dbReference>
<protein>
    <recommendedName>
        <fullName evidence="3">Serine protease</fullName>
    </recommendedName>
</protein>
<evidence type="ECO:0000313" key="2">
    <source>
        <dbReference type="Proteomes" id="UP000187209"/>
    </source>
</evidence>
<dbReference type="Pfam" id="PF13365">
    <property type="entry name" value="Trypsin_2"/>
    <property type="match status" value="1"/>
</dbReference>
<dbReference type="SUPFAM" id="SSF50494">
    <property type="entry name" value="Trypsin-like serine proteases"/>
    <property type="match status" value="1"/>
</dbReference>
<dbReference type="Proteomes" id="UP000187209">
    <property type="component" value="Unassembled WGS sequence"/>
</dbReference>
<dbReference type="AlphaFoldDB" id="A0A1R2B2F8"/>
<dbReference type="EMBL" id="MPUH01001041">
    <property type="protein sequence ID" value="OMJ70927.1"/>
    <property type="molecule type" value="Genomic_DNA"/>
</dbReference>
<reference evidence="1 2" key="1">
    <citation type="submission" date="2016-11" db="EMBL/GenBank/DDBJ databases">
        <title>The macronuclear genome of Stentor coeruleus: a giant cell with tiny introns.</title>
        <authorList>
            <person name="Slabodnick M."/>
            <person name="Ruby J.G."/>
            <person name="Reiff S.B."/>
            <person name="Swart E.C."/>
            <person name="Gosai S."/>
            <person name="Prabakaran S."/>
            <person name="Witkowska E."/>
            <person name="Larue G.E."/>
            <person name="Fisher S."/>
            <person name="Freeman R.M."/>
            <person name="Gunawardena J."/>
            <person name="Chu W."/>
            <person name="Stover N.A."/>
            <person name="Gregory B.D."/>
            <person name="Nowacki M."/>
            <person name="Derisi J."/>
            <person name="Roy S.W."/>
            <person name="Marshall W.F."/>
            <person name="Sood P."/>
        </authorList>
    </citation>
    <scope>NUCLEOTIDE SEQUENCE [LARGE SCALE GENOMIC DNA]</scope>
    <source>
        <strain evidence="1">WM001</strain>
    </source>
</reference>
<dbReference type="Gene3D" id="2.40.10.10">
    <property type="entry name" value="Trypsin-like serine proteases"/>
    <property type="match status" value="1"/>
</dbReference>
<evidence type="ECO:0000313" key="1">
    <source>
        <dbReference type="EMBL" id="OMJ70927.1"/>
    </source>
</evidence>
<gene>
    <name evidence="1" type="ORF">SteCoe_30995</name>
</gene>
<dbReference type="InterPro" id="IPR009003">
    <property type="entry name" value="Peptidase_S1_PA"/>
</dbReference>
<proteinExistence type="predicted"/>
<accession>A0A1R2B2F8</accession>
<comment type="caution">
    <text evidence="1">The sequence shown here is derived from an EMBL/GenBank/DDBJ whole genome shotgun (WGS) entry which is preliminary data.</text>
</comment>
<keyword evidence="2" id="KW-1185">Reference proteome</keyword>
<evidence type="ECO:0008006" key="3">
    <source>
        <dbReference type="Google" id="ProtNLM"/>
    </source>
</evidence>
<name>A0A1R2B2F8_9CILI</name>
<sequence length="406" mass="45402">MDDFLYPMHMLRSIGIGDVAISHRDAAGQLFFQETKIIDSPGAKKNALIRFYNGGTGFIISKKKIPIGQRMVKLALVLTAGHVVCDSVTLKPHSQEFYCYLESGGVRSAYLINYFMDDFPYELRSSLTSAFYYLPGDIAILLLEVIKGKIDSYEIATDIIVGKDCFVSGYPKVPKNIKYCLPQLQNLTFDEITNEANRIFCSFDKKVFAEGKIESENNGLIEISCSTTNGMSGSPIISEGKLVGVYTGGPPVPGQRESLKIIHRLSKNENPVEIFREIKDLENLDMHFIDPVFQEIINAPTTTKFGLLSKVMAGEVLTQKEIKEINGLNRLQEKYERFVSAISSNLSNIVYNSVVSFTNKDLFKANVGISINHGAFKQKIIKIIDEFSRCATFTSLDELIVHLKNQ</sequence>
<organism evidence="1 2">
    <name type="scientific">Stentor coeruleus</name>
    <dbReference type="NCBI Taxonomy" id="5963"/>
    <lineage>
        <taxon>Eukaryota</taxon>
        <taxon>Sar</taxon>
        <taxon>Alveolata</taxon>
        <taxon>Ciliophora</taxon>
        <taxon>Postciliodesmatophora</taxon>
        <taxon>Heterotrichea</taxon>
        <taxon>Heterotrichida</taxon>
        <taxon>Stentoridae</taxon>
        <taxon>Stentor</taxon>
    </lineage>
</organism>